<dbReference type="PANTHER" id="PTHR37536">
    <property type="entry name" value="PUTATIVE (AFU_ORTHOLOGUE AFUA_3G02970)-RELATED"/>
    <property type="match status" value="1"/>
</dbReference>
<feature type="active site" description="Proton acceptor" evidence="1">
    <location>
        <position position="194"/>
    </location>
</feature>
<dbReference type="Pfam" id="PF01828">
    <property type="entry name" value="Peptidase_A4"/>
    <property type="match status" value="1"/>
</dbReference>
<feature type="disulfide bond" evidence="2">
    <location>
        <begin position="103"/>
        <end position="185"/>
    </location>
</feature>
<feature type="chain" id="PRO_5040505625" description="Aspergillopepsin" evidence="4">
    <location>
        <begin position="18"/>
        <end position="257"/>
    </location>
</feature>
<evidence type="ECO:0008006" key="7">
    <source>
        <dbReference type="Google" id="ProtNLM"/>
    </source>
</evidence>
<comment type="caution">
    <text evidence="5">The sequence shown here is derived from an EMBL/GenBank/DDBJ whole genome shotgun (WGS) entry which is preliminary data.</text>
</comment>
<protein>
    <recommendedName>
        <fullName evidence="7">Aspergillopepsin</fullName>
    </recommendedName>
</protein>
<keyword evidence="6" id="KW-1185">Reference proteome</keyword>
<evidence type="ECO:0000256" key="4">
    <source>
        <dbReference type="SAM" id="SignalP"/>
    </source>
</evidence>
<organism evidence="5 6">
    <name type="scientific">Cryphonectria parasitica (strain ATCC 38755 / EP155)</name>
    <dbReference type="NCBI Taxonomy" id="660469"/>
    <lineage>
        <taxon>Eukaryota</taxon>
        <taxon>Fungi</taxon>
        <taxon>Dikarya</taxon>
        <taxon>Ascomycota</taxon>
        <taxon>Pezizomycotina</taxon>
        <taxon>Sordariomycetes</taxon>
        <taxon>Sordariomycetidae</taxon>
        <taxon>Diaporthales</taxon>
        <taxon>Cryphonectriaceae</taxon>
        <taxon>Cryphonectria-Endothia species complex</taxon>
        <taxon>Cryphonectria</taxon>
    </lineage>
</organism>
<reference evidence="5" key="1">
    <citation type="journal article" date="2020" name="Phytopathology">
        <title>Genome sequence of the chestnut blight fungus Cryphonectria parasitica EP155: A fundamental resource for an archetypical invasive plant pathogen.</title>
        <authorList>
            <person name="Crouch J.A."/>
            <person name="Dawe A."/>
            <person name="Aerts A."/>
            <person name="Barry K."/>
            <person name="Churchill A.C.L."/>
            <person name="Grimwood J."/>
            <person name="Hillman B."/>
            <person name="Milgroom M.G."/>
            <person name="Pangilinan J."/>
            <person name="Smith M."/>
            <person name="Salamov A."/>
            <person name="Schmutz J."/>
            <person name="Yadav J."/>
            <person name="Grigoriev I.V."/>
            <person name="Nuss D."/>
        </authorList>
    </citation>
    <scope>NUCLEOTIDE SEQUENCE</scope>
    <source>
        <strain evidence="5">EP155</strain>
    </source>
</reference>
<dbReference type="AlphaFoldDB" id="A0A9P4YAI0"/>
<evidence type="ECO:0000313" key="6">
    <source>
        <dbReference type="Proteomes" id="UP000803844"/>
    </source>
</evidence>
<dbReference type="GO" id="GO:0006508">
    <property type="term" value="P:proteolysis"/>
    <property type="evidence" value="ECO:0007669"/>
    <property type="project" value="InterPro"/>
</dbReference>
<dbReference type="RefSeq" id="XP_040780759.1">
    <property type="nucleotide sequence ID" value="XM_040923264.1"/>
</dbReference>
<dbReference type="Gene3D" id="2.60.120.700">
    <property type="entry name" value="Peptidase G1"/>
    <property type="match status" value="1"/>
</dbReference>
<dbReference type="InterPro" id="IPR038656">
    <property type="entry name" value="Peptidase_G1_sf"/>
</dbReference>
<dbReference type="CDD" id="cd13426">
    <property type="entry name" value="Peptidase_G1"/>
    <property type="match status" value="1"/>
</dbReference>
<keyword evidence="2" id="KW-1015">Disulfide bond</keyword>
<dbReference type="PANTHER" id="PTHR37536:SF1">
    <property type="entry name" value="ASPERGILLOPEPSIN, PUTAITVE (AFU_ORTHOLOGUE AFUA_7G01200)"/>
    <property type="match status" value="1"/>
</dbReference>
<gene>
    <name evidence="5" type="ORF">M406DRAFT_35581</name>
</gene>
<sequence length="257" mass="27271">IDMKTISILLFAEAVLGARLTQHRRQNHAKRALSRTSGPRRVDGLTNTTNTAYSDNWAGAVITTTDVSEVTAIITVPSVSAPSGSSSSEYCASAWVGIDGNSCETAILQTGVDFCYEHGSPSYDAWYEWYPDYSYDFDLTVSEGDVLKLSVTATSDTSGTAVIENQTTGKSVTKTFSGNVQGDLCRTDAEWIVEDFEEGSSLVAFADFGTVAFSSATATAGGGTLSPDSGSTIDIRQNNQVLTSCSTSNDAVTCTYE</sequence>
<evidence type="ECO:0000256" key="2">
    <source>
        <dbReference type="PIRSR" id="PIRSR600250-51"/>
    </source>
</evidence>
<dbReference type="EMBL" id="MU032344">
    <property type="protein sequence ID" value="KAF3769798.1"/>
    <property type="molecule type" value="Genomic_DNA"/>
</dbReference>
<dbReference type="InterPro" id="IPR013320">
    <property type="entry name" value="ConA-like_dom_sf"/>
</dbReference>
<feature type="region of interest" description="Disordered" evidence="3">
    <location>
        <begin position="26"/>
        <end position="45"/>
    </location>
</feature>
<name>A0A9P4YAI0_CRYP1</name>
<keyword evidence="4" id="KW-0732">Signal</keyword>
<feature type="signal peptide" evidence="4">
    <location>
        <begin position="1"/>
        <end position="17"/>
    </location>
</feature>
<feature type="non-terminal residue" evidence="5">
    <location>
        <position position="1"/>
    </location>
</feature>
<evidence type="ECO:0000313" key="5">
    <source>
        <dbReference type="EMBL" id="KAF3769798.1"/>
    </source>
</evidence>
<dbReference type="GO" id="GO:0070007">
    <property type="term" value="F:glutamic-type endopeptidase activity"/>
    <property type="evidence" value="ECO:0007669"/>
    <property type="project" value="InterPro"/>
</dbReference>
<accession>A0A9P4YAI0</accession>
<feature type="disulfide bond" evidence="2">
    <location>
        <begin position="91"/>
        <end position="115"/>
    </location>
</feature>
<dbReference type="OrthoDB" id="2862635at2759"/>
<evidence type="ECO:0000256" key="3">
    <source>
        <dbReference type="SAM" id="MobiDB-lite"/>
    </source>
</evidence>
<dbReference type="SUPFAM" id="SSF49899">
    <property type="entry name" value="Concanavalin A-like lectins/glucanases"/>
    <property type="match status" value="1"/>
</dbReference>
<dbReference type="PRINTS" id="PR00977">
    <property type="entry name" value="SCYTLDPTASE"/>
</dbReference>
<dbReference type="GeneID" id="63840393"/>
<proteinExistence type="predicted"/>
<evidence type="ECO:0000256" key="1">
    <source>
        <dbReference type="PIRSR" id="PIRSR600250-50"/>
    </source>
</evidence>
<dbReference type="InterPro" id="IPR000250">
    <property type="entry name" value="Peptidase_G1"/>
</dbReference>
<dbReference type="Proteomes" id="UP000803844">
    <property type="component" value="Unassembled WGS sequence"/>
</dbReference>